<dbReference type="AlphaFoldDB" id="A0A2B4RWV9"/>
<evidence type="ECO:0000256" key="1">
    <source>
        <dbReference type="SAM" id="MobiDB-lite"/>
    </source>
</evidence>
<feature type="region of interest" description="Disordered" evidence="1">
    <location>
        <begin position="103"/>
        <end position="138"/>
    </location>
</feature>
<dbReference type="Pfam" id="PF15370">
    <property type="entry name" value="NOPCHAP1"/>
    <property type="match status" value="1"/>
</dbReference>
<sequence length="188" mass="21520">MASCSDGQKLRQISYSDELLHLPIKHENSKLLITRKSKVENRIHSQICKPSSVLSRVKDFLPIMKEAELALEQELQVKSPTELDIESIDDDGPFIEMNLALVETQSDSSEESSEENDEDFCRDSDEIATHEIDGGHVTEENFVITKPVKGHVKPVIEEVKRLKPDTTLLRQKTEKIATKKTKRRRKKR</sequence>
<name>A0A2B4RWV9_STYPI</name>
<gene>
    <name evidence="2" type="ORF">AWC38_SpisGene14218</name>
</gene>
<dbReference type="Proteomes" id="UP000225706">
    <property type="component" value="Unassembled WGS sequence"/>
</dbReference>
<dbReference type="OrthoDB" id="1112980at2759"/>
<feature type="compositionally biased region" description="Basic residues" evidence="1">
    <location>
        <begin position="178"/>
        <end position="188"/>
    </location>
</feature>
<dbReference type="PANTHER" id="PTHR28674:SF1">
    <property type="entry name" value="NOP PROTEIN CHAPERONE 1"/>
    <property type="match status" value="1"/>
</dbReference>
<dbReference type="InterPro" id="IPR027921">
    <property type="entry name" value="NOPCHAP1"/>
</dbReference>
<reference evidence="3" key="1">
    <citation type="journal article" date="2017" name="bioRxiv">
        <title>Comparative analysis of the genomes of Stylophora pistillata and Acropora digitifera provides evidence for extensive differences between species of corals.</title>
        <authorList>
            <person name="Voolstra C.R."/>
            <person name="Li Y."/>
            <person name="Liew Y.J."/>
            <person name="Baumgarten S."/>
            <person name="Zoccola D."/>
            <person name="Flot J.-F."/>
            <person name="Tambutte S."/>
            <person name="Allemand D."/>
            <person name="Aranda M."/>
        </authorList>
    </citation>
    <scope>NUCLEOTIDE SEQUENCE [LARGE SCALE GENOMIC DNA]</scope>
</reference>
<protein>
    <submittedName>
        <fullName evidence="2">Uncharacterized protein</fullName>
    </submittedName>
</protein>
<proteinExistence type="predicted"/>
<comment type="caution">
    <text evidence="2">The sequence shown here is derived from an EMBL/GenBank/DDBJ whole genome shotgun (WGS) entry which is preliminary data.</text>
</comment>
<dbReference type="EMBL" id="LSMT01000283">
    <property type="protein sequence ID" value="PFX21299.1"/>
    <property type="molecule type" value="Genomic_DNA"/>
</dbReference>
<keyword evidence="3" id="KW-1185">Reference proteome</keyword>
<feature type="compositionally biased region" description="Acidic residues" evidence="1">
    <location>
        <begin position="108"/>
        <end position="118"/>
    </location>
</feature>
<dbReference type="PANTHER" id="PTHR28674">
    <property type="entry name" value="SIMILAR TO DNA SEGMENT, CHR 10, WAYNE STATE UNIVERSITY 102,-EXPRESSED"/>
    <property type="match status" value="1"/>
</dbReference>
<feature type="region of interest" description="Disordered" evidence="1">
    <location>
        <begin position="167"/>
        <end position="188"/>
    </location>
</feature>
<evidence type="ECO:0000313" key="2">
    <source>
        <dbReference type="EMBL" id="PFX21299.1"/>
    </source>
</evidence>
<dbReference type="GO" id="GO:0062064">
    <property type="term" value="F:box C/D methylation guide snoRNP complex binding"/>
    <property type="evidence" value="ECO:0007669"/>
    <property type="project" value="TreeGrafter"/>
</dbReference>
<evidence type="ECO:0000313" key="3">
    <source>
        <dbReference type="Proteomes" id="UP000225706"/>
    </source>
</evidence>
<accession>A0A2B4RWV9</accession>
<feature type="compositionally biased region" description="Basic and acidic residues" evidence="1">
    <location>
        <begin position="119"/>
        <end position="138"/>
    </location>
</feature>
<dbReference type="STRING" id="50429.A0A2B4RWV9"/>
<dbReference type="GO" id="GO:0000492">
    <property type="term" value="P:box C/D snoRNP assembly"/>
    <property type="evidence" value="ECO:0007669"/>
    <property type="project" value="InterPro"/>
</dbReference>
<organism evidence="2 3">
    <name type="scientific">Stylophora pistillata</name>
    <name type="common">Smooth cauliflower coral</name>
    <dbReference type="NCBI Taxonomy" id="50429"/>
    <lineage>
        <taxon>Eukaryota</taxon>
        <taxon>Metazoa</taxon>
        <taxon>Cnidaria</taxon>
        <taxon>Anthozoa</taxon>
        <taxon>Hexacorallia</taxon>
        <taxon>Scleractinia</taxon>
        <taxon>Astrocoeniina</taxon>
        <taxon>Pocilloporidae</taxon>
        <taxon>Stylophora</taxon>
    </lineage>
</organism>